<accession>A0A0C2CVM5</accession>
<feature type="domain" description="Helix-hairpin-helix DNA-binding motif class 1" evidence="2">
    <location>
        <begin position="65"/>
        <end position="84"/>
    </location>
</feature>
<keyword evidence="1" id="KW-0732">Signal</keyword>
<dbReference type="InterPro" id="IPR010994">
    <property type="entry name" value="RuvA_2-like"/>
</dbReference>
<feature type="chain" id="PRO_5002146946" evidence="1">
    <location>
        <begin position="27"/>
        <end position="126"/>
    </location>
</feature>
<dbReference type="AlphaFoldDB" id="A0A0C2CVM5"/>
<reference evidence="3 4" key="1">
    <citation type="submission" date="2014-12" db="EMBL/GenBank/DDBJ databases">
        <title>Genome assembly of Enhygromyxa salina DSM 15201.</title>
        <authorList>
            <person name="Sharma G."/>
            <person name="Subramanian S."/>
        </authorList>
    </citation>
    <scope>NUCLEOTIDE SEQUENCE [LARGE SCALE GENOMIC DNA]</scope>
    <source>
        <strain evidence="3 4">DSM 15201</strain>
    </source>
</reference>
<organism evidence="3 4">
    <name type="scientific">Enhygromyxa salina</name>
    <dbReference type="NCBI Taxonomy" id="215803"/>
    <lineage>
        <taxon>Bacteria</taxon>
        <taxon>Pseudomonadati</taxon>
        <taxon>Myxococcota</taxon>
        <taxon>Polyangia</taxon>
        <taxon>Nannocystales</taxon>
        <taxon>Nannocystaceae</taxon>
        <taxon>Enhygromyxa</taxon>
    </lineage>
</organism>
<evidence type="ECO:0000259" key="2">
    <source>
        <dbReference type="SMART" id="SM00278"/>
    </source>
</evidence>
<evidence type="ECO:0000313" key="4">
    <source>
        <dbReference type="Proteomes" id="UP000031599"/>
    </source>
</evidence>
<name>A0A0C2CVM5_9BACT</name>
<dbReference type="GO" id="GO:0015628">
    <property type="term" value="P:protein secretion by the type II secretion system"/>
    <property type="evidence" value="ECO:0007669"/>
    <property type="project" value="TreeGrafter"/>
</dbReference>
<evidence type="ECO:0000313" key="3">
    <source>
        <dbReference type="EMBL" id="KIG13675.1"/>
    </source>
</evidence>
<feature type="signal peptide" evidence="1">
    <location>
        <begin position="1"/>
        <end position="26"/>
    </location>
</feature>
<dbReference type="Pfam" id="PF12836">
    <property type="entry name" value="HHH_3"/>
    <property type="match status" value="1"/>
</dbReference>
<comment type="caution">
    <text evidence="3">The sequence shown here is derived from an EMBL/GenBank/DDBJ whole genome shotgun (WGS) entry which is preliminary data.</text>
</comment>
<dbReference type="SUPFAM" id="SSF47781">
    <property type="entry name" value="RuvA domain 2-like"/>
    <property type="match status" value="1"/>
</dbReference>
<feature type="domain" description="Helix-hairpin-helix DNA-binding motif class 1" evidence="2">
    <location>
        <begin position="94"/>
        <end position="113"/>
    </location>
</feature>
<proteinExistence type="predicted"/>
<dbReference type="Gene3D" id="1.10.150.320">
    <property type="entry name" value="Photosystem II 12 kDa extrinsic protein"/>
    <property type="match status" value="1"/>
</dbReference>
<dbReference type="PANTHER" id="PTHR21180">
    <property type="entry name" value="ENDONUCLEASE/EXONUCLEASE/PHOSPHATASE FAMILY DOMAIN-CONTAINING PROTEIN 1"/>
    <property type="match status" value="1"/>
</dbReference>
<dbReference type="PANTHER" id="PTHR21180:SF32">
    <property type="entry name" value="ENDONUCLEASE_EXONUCLEASE_PHOSPHATASE FAMILY DOMAIN-CONTAINING PROTEIN 1"/>
    <property type="match status" value="1"/>
</dbReference>
<dbReference type="EMBL" id="JMCC02000090">
    <property type="protein sequence ID" value="KIG13675.1"/>
    <property type="molecule type" value="Genomic_DNA"/>
</dbReference>
<gene>
    <name evidence="3" type="ORF">DB30_07883</name>
</gene>
<sequence length="126" mass="13266">MNKTIRTLTTSFALVLATLVGGSALAAAPAQVATIDASSVVHDDARFDAAVTLEGQVNINTASAAELQLLPGIGPSIAERIVGYRETHRFEQANNLMRVKGVGQKTFDKIKGFLTVEGATTLRVAK</sequence>
<dbReference type="InterPro" id="IPR003583">
    <property type="entry name" value="Hlx-hairpin-Hlx_DNA-bd_motif"/>
</dbReference>
<dbReference type="GO" id="GO:0015627">
    <property type="term" value="C:type II protein secretion system complex"/>
    <property type="evidence" value="ECO:0007669"/>
    <property type="project" value="TreeGrafter"/>
</dbReference>
<dbReference type="SMART" id="SM00278">
    <property type="entry name" value="HhH1"/>
    <property type="match status" value="2"/>
</dbReference>
<dbReference type="GO" id="GO:0006281">
    <property type="term" value="P:DNA repair"/>
    <property type="evidence" value="ECO:0007669"/>
    <property type="project" value="InterPro"/>
</dbReference>
<dbReference type="InterPro" id="IPR051675">
    <property type="entry name" value="Endo/Exo/Phosphatase_dom_1"/>
</dbReference>
<protein>
    <submittedName>
        <fullName evidence="3">Competence protein</fullName>
    </submittedName>
</protein>
<dbReference type="RefSeq" id="WP_052555327.1">
    <property type="nucleotide sequence ID" value="NZ_JMCC02000090.1"/>
</dbReference>
<dbReference type="NCBIfam" id="TIGR00426">
    <property type="entry name" value="competence protein ComEA helix-hairpin-helix repeat region"/>
    <property type="match status" value="1"/>
</dbReference>
<evidence type="ECO:0000256" key="1">
    <source>
        <dbReference type="SAM" id="SignalP"/>
    </source>
</evidence>
<dbReference type="GO" id="GO:0003677">
    <property type="term" value="F:DNA binding"/>
    <property type="evidence" value="ECO:0007669"/>
    <property type="project" value="InterPro"/>
</dbReference>
<dbReference type="InterPro" id="IPR004509">
    <property type="entry name" value="Competence_ComEA_HhH"/>
</dbReference>
<dbReference type="Proteomes" id="UP000031599">
    <property type="component" value="Unassembled WGS sequence"/>
</dbReference>